<dbReference type="Proteomes" id="UP000545507">
    <property type="component" value="Unassembled WGS sequence"/>
</dbReference>
<dbReference type="PANTHER" id="PTHR32114:SF2">
    <property type="entry name" value="ABC TRANSPORTER ABCH.3"/>
    <property type="match status" value="1"/>
</dbReference>
<keyword evidence="1" id="KW-0175">Coiled coil</keyword>
<feature type="coiled-coil region" evidence="1">
    <location>
        <begin position="293"/>
        <end position="320"/>
    </location>
</feature>
<comment type="caution">
    <text evidence="2">The sequence shown here is derived from an EMBL/GenBank/DDBJ whole genome shotgun (WGS) entry which is preliminary data.</text>
</comment>
<proteinExistence type="predicted"/>
<evidence type="ECO:0000313" key="3">
    <source>
        <dbReference type="Proteomes" id="UP000545507"/>
    </source>
</evidence>
<dbReference type="EMBL" id="VYGV01000011">
    <property type="protein sequence ID" value="NWF46142.1"/>
    <property type="molecule type" value="Genomic_DNA"/>
</dbReference>
<evidence type="ECO:0000313" key="2">
    <source>
        <dbReference type="EMBL" id="NWF46142.1"/>
    </source>
</evidence>
<dbReference type="InterPro" id="IPR027417">
    <property type="entry name" value="P-loop_NTPase"/>
</dbReference>
<name>A0A7Y8GY29_9BURK</name>
<protein>
    <submittedName>
        <fullName evidence="2">Uncharacterized protein</fullName>
    </submittedName>
</protein>
<gene>
    <name evidence="2" type="ORF">F3K02_12890</name>
</gene>
<accession>A0A7Y8GY29</accession>
<dbReference type="AlphaFoldDB" id="A0A7Y8GY29"/>
<evidence type="ECO:0000256" key="1">
    <source>
        <dbReference type="SAM" id="Coils"/>
    </source>
</evidence>
<sequence length="789" mass="86764">MTIDLDACVPAEAQLVAIFGPNGSGKTTIIDNLHPYRLMPSRANQPVPSAFSYYDHLVGGEGGKELVWEHQGVRYLSSLRFRSTAKTKKQEAFLFVYEADGSTQPWCDQATGLKSDGKAENYDRCIEAVVGKPEVFFAAQFSAQGRTPIAAMTATEVKKLLADMLGMDRIAALAGKASEVAKLLKPRLSSVQDQAMRTRQSVPDVRVLQGSLDQALANLEGIEACMNQTAAEITQVTVDRAALTSSMERQISIRSQHEAVDEQILMATSTGASQIAAIVAKQKQGADAKLVALQEAKNAVQVALNLKQQLQQRCEQLDQLVSRSDQIGRARKAMDQLIQDRAKRLCLIEDSSKDLSRIDEVRRLVESLSASLAKLTSDGAHLKAALELAQSTAMLLREVPCGGTAMAGRCKLLAQANEAAVRLPQQEMKLQKARDHYRIQNTNCKGSTNELVSLQEKEAVVKVAQRELNDIEAKIAECRETLALRETIESAQKELPGVRAELTKASQSHLLAQETVRRRQEEIVAGQQADEAELSKAQHQVEQGLLRLRTFKQSLPKLLEASTGEQLDQLLQAAKRRHEEQAGRAEEVRRRIASIKASMESAAQLTTIAVEHEDRAQKIAMEMSRWTLLSKALGTDGVIAMSIDDAGPMIASFANSLLEDCYGGRFVLAIQTQTETAAGMQKEAFNVMVEDTTRGENKSLDLMSGGEKVWINECLVRAIALYMASICDIRYETIFSDEADGALDPERKRQYMAMKRAVLQRGGYSREYLITQTPELLSLCDGVIDVTTL</sequence>
<keyword evidence="3" id="KW-1185">Reference proteome</keyword>
<dbReference type="Gene3D" id="3.40.50.300">
    <property type="entry name" value="P-loop containing nucleotide triphosphate hydrolases"/>
    <property type="match status" value="2"/>
</dbReference>
<reference evidence="2 3" key="1">
    <citation type="submission" date="2019-09" db="EMBL/GenBank/DDBJ databases">
        <title>Hydrogenophaga aromatica sp. nov., isolated from a para-xylene-degrading enrichment culture.</title>
        <authorList>
            <person name="Tancsics A."/>
            <person name="Banerjee S."/>
        </authorList>
    </citation>
    <scope>NUCLEOTIDE SEQUENCE [LARGE SCALE GENOMIC DNA]</scope>
    <source>
        <strain evidence="2 3">D2P1</strain>
    </source>
</reference>
<dbReference type="SUPFAM" id="SSF52540">
    <property type="entry name" value="P-loop containing nucleoside triphosphate hydrolases"/>
    <property type="match status" value="1"/>
</dbReference>
<organism evidence="2 3">
    <name type="scientific">Hydrogenophaga aromaticivorans</name>
    <dbReference type="NCBI Taxonomy" id="2610898"/>
    <lineage>
        <taxon>Bacteria</taxon>
        <taxon>Pseudomonadati</taxon>
        <taxon>Pseudomonadota</taxon>
        <taxon>Betaproteobacteria</taxon>
        <taxon>Burkholderiales</taxon>
        <taxon>Comamonadaceae</taxon>
        <taxon>Hydrogenophaga</taxon>
    </lineage>
</organism>
<feature type="coiled-coil region" evidence="1">
    <location>
        <begin position="454"/>
        <end position="481"/>
    </location>
</feature>
<dbReference type="PANTHER" id="PTHR32114">
    <property type="entry name" value="ABC TRANSPORTER ABCH.3"/>
    <property type="match status" value="1"/>
</dbReference>